<dbReference type="Pfam" id="PF00059">
    <property type="entry name" value="Lectin_C"/>
    <property type="match status" value="1"/>
</dbReference>
<dbReference type="Gene3D" id="3.10.100.10">
    <property type="entry name" value="Mannose-Binding Protein A, subunit A"/>
    <property type="match status" value="2"/>
</dbReference>
<accession>A0AAV2QG20</accession>
<feature type="non-terminal residue" evidence="3">
    <location>
        <position position="1"/>
    </location>
</feature>
<dbReference type="PANTHER" id="PTHR45710">
    <property type="entry name" value="C-TYPE LECTIN DOMAIN-CONTAINING PROTEIN 180"/>
    <property type="match status" value="1"/>
</dbReference>
<dbReference type="InterPro" id="IPR001304">
    <property type="entry name" value="C-type_lectin-like"/>
</dbReference>
<evidence type="ECO:0000256" key="1">
    <source>
        <dbReference type="SAM" id="SignalP"/>
    </source>
</evidence>
<evidence type="ECO:0000259" key="2">
    <source>
        <dbReference type="PROSITE" id="PS50041"/>
    </source>
</evidence>
<proteinExistence type="predicted"/>
<name>A0AAV2QG20_MEGNR</name>
<keyword evidence="4" id="KW-1185">Reference proteome</keyword>
<comment type="caution">
    <text evidence="3">The sequence shown here is derived from an EMBL/GenBank/DDBJ whole genome shotgun (WGS) entry which is preliminary data.</text>
</comment>
<evidence type="ECO:0000313" key="4">
    <source>
        <dbReference type="Proteomes" id="UP001497623"/>
    </source>
</evidence>
<feature type="domain" description="C-type lectin" evidence="2">
    <location>
        <begin position="238"/>
        <end position="371"/>
    </location>
</feature>
<gene>
    <name evidence="3" type="ORF">MNOR_LOCUS11100</name>
</gene>
<feature type="domain" description="C-type lectin" evidence="2">
    <location>
        <begin position="97"/>
        <end position="225"/>
    </location>
</feature>
<keyword evidence="1" id="KW-0732">Signal</keyword>
<dbReference type="SMART" id="SM00034">
    <property type="entry name" value="CLECT"/>
    <property type="match status" value="2"/>
</dbReference>
<dbReference type="InterPro" id="IPR016186">
    <property type="entry name" value="C-type_lectin-like/link_sf"/>
</dbReference>
<sequence length="376" mass="42875">SSAMARIILSLFFTYGVLPYQQPVLNNEDIREIAYGNTSNIWVELLHVNSHQGSSEIGNESAELVLADQLPVKSEAYLTSNMVDTVSLLCNYPFEQVGSNCYYFSDIQYSFNSALAYCVNLTYGNTHEVSLAMLDYGREEDQALLDAVTAKNNTFWVGGKTEDGTQWNWLDGREVNIQAPFWYWDEPNEADNKCSVAHVSTESDRRKRSYLYDSNCGDSLHFICQVGKITCPSDFRRIGNHCYFKSEDAGLPHLPWLDARDFCQSLSAHDGYHSDLAVLGLPDQDDYYLMYSLAPGNQNYSTNAWFGALAETDCDYKWVDGRSLPTSSSYWFYNDPWCGTYDVVFISHNEGHNRTFLCDNSGTYPWPYICQMHKDY</sequence>
<feature type="signal peptide" evidence="1">
    <location>
        <begin position="1"/>
        <end position="19"/>
    </location>
</feature>
<dbReference type="PROSITE" id="PS50041">
    <property type="entry name" value="C_TYPE_LECTIN_2"/>
    <property type="match status" value="2"/>
</dbReference>
<dbReference type="SUPFAM" id="SSF56436">
    <property type="entry name" value="C-type lectin-like"/>
    <property type="match status" value="2"/>
</dbReference>
<protein>
    <recommendedName>
        <fullName evidence="2">C-type lectin domain-containing protein</fullName>
    </recommendedName>
</protein>
<dbReference type="Proteomes" id="UP001497623">
    <property type="component" value="Unassembled WGS sequence"/>
</dbReference>
<feature type="chain" id="PRO_5043932011" description="C-type lectin domain-containing protein" evidence="1">
    <location>
        <begin position="20"/>
        <end position="376"/>
    </location>
</feature>
<dbReference type="EMBL" id="CAXKWB010005764">
    <property type="protein sequence ID" value="CAL4079729.1"/>
    <property type="molecule type" value="Genomic_DNA"/>
</dbReference>
<dbReference type="InterPro" id="IPR050828">
    <property type="entry name" value="C-type_lectin/matrix_domain"/>
</dbReference>
<organism evidence="3 4">
    <name type="scientific">Meganyctiphanes norvegica</name>
    <name type="common">Northern krill</name>
    <name type="synonym">Thysanopoda norvegica</name>
    <dbReference type="NCBI Taxonomy" id="48144"/>
    <lineage>
        <taxon>Eukaryota</taxon>
        <taxon>Metazoa</taxon>
        <taxon>Ecdysozoa</taxon>
        <taxon>Arthropoda</taxon>
        <taxon>Crustacea</taxon>
        <taxon>Multicrustacea</taxon>
        <taxon>Malacostraca</taxon>
        <taxon>Eumalacostraca</taxon>
        <taxon>Eucarida</taxon>
        <taxon>Euphausiacea</taxon>
        <taxon>Euphausiidae</taxon>
        <taxon>Meganyctiphanes</taxon>
    </lineage>
</organism>
<reference evidence="3 4" key="1">
    <citation type="submission" date="2024-05" db="EMBL/GenBank/DDBJ databases">
        <authorList>
            <person name="Wallberg A."/>
        </authorList>
    </citation>
    <scope>NUCLEOTIDE SEQUENCE [LARGE SCALE GENOMIC DNA]</scope>
</reference>
<evidence type="ECO:0000313" key="3">
    <source>
        <dbReference type="EMBL" id="CAL4079729.1"/>
    </source>
</evidence>
<dbReference type="InterPro" id="IPR016187">
    <property type="entry name" value="CTDL_fold"/>
</dbReference>
<dbReference type="AlphaFoldDB" id="A0AAV2QG20"/>
<dbReference type="PANTHER" id="PTHR45710:SF26">
    <property type="entry name" value="RH26557P"/>
    <property type="match status" value="1"/>
</dbReference>